<protein>
    <recommendedName>
        <fullName evidence="5">Calcofluor white hypersensitive protein</fullName>
    </recommendedName>
</protein>
<feature type="transmembrane region" description="Helical" evidence="2">
    <location>
        <begin position="6"/>
        <end position="23"/>
    </location>
</feature>
<name>A0A9W9F6G5_9EURO</name>
<gene>
    <name evidence="3" type="ORF">N7456_010263</name>
</gene>
<proteinExistence type="predicted"/>
<comment type="caution">
    <text evidence="3">The sequence shown here is derived from an EMBL/GenBank/DDBJ whole genome shotgun (WGS) entry which is preliminary data.</text>
</comment>
<evidence type="ECO:0000313" key="4">
    <source>
        <dbReference type="Proteomes" id="UP001149165"/>
    </source>
</evidence>
<reference evidence="3" key="1">
    <citation type="submission" date="2022-11" db="EMBL/GenBank/DDBJ databases">
        <authorList>
            <person name="Petersen C."/>
        </authorList>
    </citation>
    <scope>NUCLEOTIDE SEQUENCE</scope>
    <source>
        <strain evidence="3">IBT 30069</strain>
    </source>
</reference>
<dbReference type="AlphaFoldDB" id="A0A9W9F6G5"/>
<dbReference type="OrthoDB" id="5355126at2759"/>
<dbReference type="EMBL" id="JAPQKH010000006">
    <property type="protein sequence ID" value="KAJ5094402.1"/>
    <property type="molecule type" value="Genomic_DNA"/>
</dbReference>
<reference evidence="3" key="2">
    <citation type="journal article" date="2023" name="IMA Fungus">
        <title>Comparative genomic study of the Penicillium genus elucidates a diverse pangenome and 15 lateral gene transfer events.</title>
        <authorList>
            <person name="Petersen C."/>
            <person name="Sorensen T."/>
            <person name="Nielsen M.R."/>
            <person name="Sondergaard T.E."/>
            <person name="Sorensen J.L."/>
            <person name="Fitzpatrick D.A."/>
            <person name="Frisvad J.C."/>
            <person name="Nielsen K.L."/>
        </authorList>
    </citation>
    <scope>NUCLEOTIDE SEQUENCE</scope>
    <source>
        <strain evidence="3">IBT 30069</strain>
    </source>
</reference>
<sequence length="144" mass="15389">MSQSRVGVYLGLAAAGAGGYYLYRAGGDVKGAKQAMQIDADKAREKLPRGESAQKAGQSAGKEAGAVVDEAIDNARSTFKLDERIPELKQNGKEKLDEGKKQLDGLRKDTKDRVSSEIDKLDRSVEDKAAEAKGTVSGWFGGKK</sequence>
<accession>A0A9W9F6G5</accession>
<feature type="compositionally biased region" description="Basic and acidic residues" evidence="1">
    <location>
        <begin position="79"/>
        <end position="131"/>
    </location>
</feature>
<organism evidence="3 4">
    <name type="scientific">Penicillium angulare</name>
    <dbReference type="NCBI Taxonomy" id="116970"/>
    <lineage>
        <taxon>Eukaryota</taxon>
        <taxon>Fungi</taxon>
        <taxon>Dikarya</taxon>
        <taxon>Ascomycota</taxon>
        <taxon>Pezizomycotina</taxon>
        <taxon>Eurotiomycetes</taxon>
        <taxon>Eurotiomycetidae</taxon>
        <taxon>Eurotiales</taxon>
        <taxon>Aspergillaceae</taxon>
        <taxon>Penicillium</taxon>
    </lineage>
</organism>
<keyword evidence="2" id="KW-1133">Transmembrane helix</keyword>
<evidence type="ECO:0000256" key="2">
    <source>
        <dbReference type="SAM" id="Phobius"/>
    </source>
</evidence>
<evidence type="ECO:0000256" key="1">
    <source>
        <dbReference type="SAM" id="MobiDB-lite"/>
    </source>
</evidence>
<keyword evidence="2" id="KW-0812">Transmembrane</keyword>
<evidence type="ECO:0008006" key="5">
    <source>
        <dbReference type="Google" id="ProtNLM"/>
    </source>
</evidence>
<feature type="region of interest" description="Disordered" evidence="1">
    <location>
        <begin position="43"/>
        <end position="67"/>
    </location>
</feature>
<evidence type="ECO:0000313" key="3">
    <source>
        <dbReference type="EMBL" id="KAJ5094402.1"/>
    </source>
</evidence>
<keyword evidence="4" id="KW-1185">Reference proteome</keyword>
<keyword evidence="2" id="KW-0472">Membrane</keyword>
<dbReference type="Proteomes" id="UP001149165">
    <property type="component" value="Unassembled WGS sequence"/>
</dbReference>
<feature type="region of interest" description="Disordered" evidence="1">
    <location>
        <begin position="79"/>
        <end position="144"/>
    </location>
</feature>